<dbReference type="RefSeq" id="WP_177026710.1">
    <property type="nucleotide sequence ID" value="NZ_JACAQR010000029.1"/>
</dbReference>
<evidence type="ECO:0000313" key="2">
    <source>
        <dbReference type="Proteomes" id="UP000546584"/>
    </source>
</evidence>
<sequence length="152" mass="17277">MQQKTLEELVFEFRRAIQTLVDQGFWFGICINNRFPSGACDDSSMLLAAYLTDNGFPGAIRISGSKGSWAEGELESHAWLQLNGRLIDITGSQFNGYNQPEILIAESDKFLETFTIDQEPRLADYREQQPQLANRCHFTDSYTAICERIATR</sequence>
<comment type="caution">
    <text evidence="1">The sequence shown here is derived from an EMBL/GenBank/DDBJ whole genome shotgun (WGS) entry which is preliminary data.</text>
</comment>
<dbReference type="EMBL" id="JACAQR010000029">
    <property type="protein sequence ID" value="NWD44215.1"/>
    <property type="molecule type" value="Genomic_DNA"/>
</dbReference>
<dbReference type="Proteomes" id="UP000546584">
    <property type="component" value="Unassembled WGS sequence"/>
</dbReference>
<dbReference type="AlphaFoldDB" id="A0AAJ3LIK5"/>
<name>A0AAJ3LIK5_9PSED</name>
<evidence type="ECO:0000313" key="1">
    <source>
        <dbReference type="EMBL" id="NWD44215.1"/>
    </source>
</evidence>
<accession>A0AAJ3LIK5</accession>
<protein>
    <submittedName>
        <fullName evidence="1">Uncharacterized protein</fullName>
    </submittedName>
</protein>
<reference evidence="1 2" key="1">
    <citation type="submission" date="2020-04" db="EMBL/GenBank/DDBJ databases">
        <title>Molecular characterization of pseudomonads from Agaricus bisporus reveal novel blotch 2 pathogens in Western Europe.</title>
        <authorList>
            <person name="Taparia T."/>
            <person name="Krijger M."/>
            <person name="Haynes E."/>
            <person name="Elpinstone J.G."/>
            <person name="Noble R."/>
            <person name="Van Der Wolf J."/>
        </authorList>
    </citation>
    <scope>NUCLEOTIDE SEQUENCE [LARGE SCALE GENOMIC DNA]</scope>
    <source>
        <strain evidence="1 2">IPO3753</strain>
    </source>
</reference>
<proteinExistence type="predicted"/>
<gene>
    <name evidence="1" type="ORF">HX826_20255</name>
</gene>
<organism evidence="1 2">
    <name type="scientific">Pseudomonas yamanorum</name>
    <dbReference type="NCBI Taxonomy" id="515393"/>
    <lineage>
        <taxon>Bacteria</taxon>
        <taxon>Pseudomonadati</taxon>
        <taxon>Pseudomonadota</taxon>
        <taxon>Gammaproteobacteria</taxon>
        <taxon>Pseudomonadales</taxon>
        <taxon>Pseudomonadaceae</taxon>
        <taxon>Pseudomonas</taxon>
    </lineage>
</organism>